<proteinExistence type="predicted"/>
<organism evidence="2 3">
    <name type="scientific">Suillus subaureus</name>
    <dbReference type="NCBI Taxonomy" id="48587"/>
    <lineage>
        <taxon>Eukaryota</taxon>
        <taxon>Fungi</taxon>
        <taxon>Dikarya</taxon>
        <taxon>Basidiomycota</taxon>
        <taxon>Agaricomycotina</taxon>
        <taxon>Agaricomycetes</taxon>
        <taxon>Agaricomycetidae</taxon>
        <taxon>Boletales</taxon>
        <taxon>Suillineae</taxon>
        <taxon>Suillaceae</taxon>
        <taxon>Suillus</taxon>
    </lineage>
</organism>
<evidence type="ECO:0000313" key="3">
    <source>
        <dbReference type="Proteomes" id="UP000807769"/>
    </source>
</evidence>
<name>A0A9P7JDS8_9AGAM</name>
<accession>A0A9P7JDS8</accession>
<comment type="caution">
    <text evidence="2">The sequence shown here is derived from an EMBL/GenBank/DDBJ whole genome shotgun (WGS) entry which is preliminary data.</text>
</comment>
<evidence type="ECO:0000313" key="2">
    <source>
        <dbReference type="EMBL" id="KAG1816476.1"/>
    </source>
</evidence>
<dbReference type="GeneID" id="64626927"/>
<feature type="compositionally biased region" description="Low complexity" evidence="1">
    <location>
        <begin position="184"/>
        <end position="195"/>
    </location>
</feature>
<dbReference type="Proteomes" id="UP000807769">
    <property type="component" value="Unassembled WGS sequence"/>
</dbReference>
<dbReference type="OrthoDB" id="20507at2759"/>
<reference evidence="2" key="1">
    <citation type="journal article" date="2020" name="New Phytol.">
        <title>Comparative genomics reveals dynamic genome evolution in host specialist ectomycorrhizal fungi.</title>
        <authorList>
            <person name="Lofgren L.A."/>
            <person name="Nguyen N.H."/>
            <person name="Vilgalys R."/>
            <person name="Ruytinx J."/>
            <person name="Liao H.L."/>
            <person name="Branco S."/>
            <person name="Kuo A."/>
            <person name="LaButti K."/>
            <person name="Lipzen A."/>
            <person name="Andreopoulos W."/>
            <person name="Pangilinan J."/>
            <person name="Riley R."/>
            <person name="Hundley H."/>
            <person name="Na H."/>
            <person name="Barry K."/>
            <person name="Grigoriev I.V."/>
            <person name="Stajich J.E."/>
            <person name="Kennedy P.G."/>
        </authorList>
    </citation>
    <scope>NUCLEOTIDE SEQUENCE</scope>
    <source>
        <strain evidence="2">MN1</strain>
    </source>
</reference>
<dbReference type="RefSeq" id="XP_041193149.1">
    <property type="nucleotide sequence ID" value="XM_041332910.1"/>
</dbReference>
<feature type="region of interest" description="Disordered" evidence="1">
    <location>
        <begin position="176"/>
        <end position="195"/>
    </location>
</feature>
<sequence>MCIGLRSRHFPTCHFLQLEEILEEFAKDISDYVKSAALFRPISAAIAGRFTSTVCLGPGTKIISGLHTPATQPEEGADSMDVAEEKPKEENKEEALKVHATRLGMRSSIFASDDKEKDRMKDVDEVDEPHVVSAPAGPSIPGPDVKPPAAMLLRMLLAKTQTSYLMKIKISIPLNRTPIHDSSHSTSSNNSNDNQ</sequence>
<protein>
    <submittedName>
        <fullName evidence="2">Uncharacterized protein</fullName>
    </submittedName>
</protein>
<gene>
    <name evidence="2" type="ORF">BJ212DRAFT_1299733</name>
</gene>
<keyword evidence="3" id="KW-1185">Reference proteome</keyword>
<dbReference type="EMBL" id="JABBWG010000016">
    <property type="protein sequence ID" value="KAG1816476.1"/>
    <property type="molecule type" value="Genomic_DNA"/>
</dbReference>
<evidence type="ECO:0000256" key="1">
    <source>
        <dbReference type="SAM" id="MobiDB-lite"/>
    </source>
</evidence>
<dbReference type="AlphaFoldDB" id="A0A9P7JDS8"/>